<proteinExistence type="predicted"/>
<dbReference type="InterPro" id="IPR002178">
    <property type="entry name" value="PTS_EIIA_type-2_dom"/>
</dbReference>
<evidence type="ECO:0000313" key="3">
    <source>
        <dbReference type="Proteomes" id="UP000194161"/>
    </source>
</evidence>
<sequence length="162" mass="18149">MGVIDDFLQHDRILVDVDVRDKDQLFQIASERLAAACRISAEDILAALVRRERLGSTALGQEVAMPHASVEGLEGIRLLYMRLKRPCFFDDGAGSRVVHALFIIVPAPANQTHLDILAEAAGLFSQAEFQKALRQCDQADQVREAFRRWNERNPALSDRDAH</sequence>
<dbReference type="PROSITE" id="PS00372">
    <property type="entry name" value="PTS_EIIA_TYPE_2_HIS"/>
    <property type="match status" value="1"/>
</dbReference>
<dbReference type="PANTHER" id="PTHR47738:SF1">
    <property type="entry name" value="NITROGEN REGULATORY PROTEIN"/>
    <property type="match status" value="1"/>
</dbReference>
<protein>
    <recommendedName>
        <fullName evidence="1">PTS EIIA type-2 domain-containing protein</fullName>
    </recommendedName>
</protein>
<dbReference type="PROSITE" id="PS51094">
    <property type="entry name" value="PTS_EIIA_TYPE_2"/>
    <property type="match status" value="1"/>
</dbReference>
<dbReference type="GO" id="GO:0030295">
    <property type="term" value="F:protein kinase activator activity"/>
    <property type="evidence" value="ECO:0007669"/>
    <property type="project" value="TreeGrafter"/>
</dbReference>
<evidence type="ECO:0000259" key="1">
    <source>
        <dbReference type="PROSITE" id="PS51094"/>
    </source>
</evidence>
<dbReference type="InterPro" id="IPR016152">
    <property type="entry name" value="PTrfase/Anion_transptr"/>
</dbReference>
<dbReference type="SUPFAM" id="SSF55804">
    <property type="entry name" value="Phoshotransferase/anion transport protein"/>
    <property type="match status" value="1"/>
</dbReference>
<name>A0A1W6ZH16_9BORD</name>
<dbReference type="KEGG" id="bgm:CAL15_21425"/>
<dbReference type="Proteomes" id="UP000194161">
    <property type="component" value="Chromosome"/>
</dbReference>
<keyword evidence="3" id="KW-1185">Reference proteome</keyword>
<organism evidence="2 3">
    <name type="scientific">Bordetella genomosp. 13</name>
    <dbReference type="NCBI Taxonomy" id="463040"/>
    <lineage>
        <taxon>Bacteria</taxon>
        <taxon>Pseudomonadati</taxon>
        <taxon>Pseudomonadota</taxon>
        <taxon>Betaproteobacteria</taxon>
        <taxon>Burkholderiales</taxon>
        <taxon>Alcaligenaceae</taxon>
        <taxon>Bordetella</taxon>
    </lineage>
</organism>
<dbReference type="InterPro" id="IPR051541">
    <property type="entry name" value="PTS_SugarTrans_NitroReg"/>
</dbReference>
<dbReference type="Gene3D" id="3.40.930.10">
    <property type="entry name" value="Mannitol-specific EII, Chain A"/>
    <property type="match status" value="1"/>
</dbReference>
<dbReference type="CDD" id="cd00211">
    <property type="entry name" value="PTS_IIA_fru"/>
    <property type="match status" value="1"/>
</dbReference>
<reference evidence="2 3" key="1">
    <citation type="submission" date="2017-05" db="EMBL/GenBank/DDBJ databases">
        <title>Complete and WGS of Bordetella genogroups.</title>
        <authorList>
            <person name="Spilker T."/>
            <person name="LiPuma J."/>
        </authorList>
    </citation>
    <scope>NUCLEOTIDE SEQUENCE [LARGE SCALE GENOMIC DNA]</scope>
    <source>
        <strain evidence="2 3">AU7206</strain>
    </source>
</reference>
<gene>
    <name evidence="2" type="ORF">CAL15_21425</name>
</gene>
<feature type="domain" description="PTS EIIA type-2" evidence="1">
    <location>
        <begin position="6"/>
        <end position="149"/>
    </location>
</feature>
<dbReference type="EMBL" id="CP021111">
    <property type="protein sequence ID" value="ARP96703.1"/>
    <property type="molecule type" value="Genomic_DNA"/>
</dbReference>
<dbReference type="PANTHER" id="PTHR47738">
    <property type="entry name" value="PTS SYSTEM FRUCTOSE-LIKE EIIA COMPONENT-RELATED"/>
    <property type="match status" value="1"/>
</dbReference>
<dbReference type="RefSeq" id="WP_086080349.1">
    <property type="nucleotide sequence ID" value="NZ_CP021111.1"/>
</dbReference>
<dbReference type="STRING" id="463040.CAL15_21425"/>
<accession>A0A1W6ZH16</accession>
<evidence type="ECO:0000313" key="2">
    <source>
        <dbReference type="EMBL" id="ARP96703.1"/>
    </source>
</evidence>
<dbReference type="OrthoDB" id="95460at2"/>
<dbReference type="Pfam" id="PF00359">
    <property type="entry name" value="PTS_EIIA_2"/>
    <property type="match status" value="1"/>
</dbReference>
<dbReference type="AlphaFoldDB" id="A0A1W6ZH16"/>